<dbReference type="GO" id="GO:0004519">
    <property type="term" value="F:endonuclease activity"/>
    <property type="evidence" value="ECO:0007669"/>
    <property type="project" value="InterPro"/>
</dbReference>
<dbReference type="Pfam" id="PF00961">
    <property type="entry name" value="LAGLIDADG_1"/>
    <property type="match status" value="1"/>
</dbReference>
<dbReference type="Gene3D" id="3.10.28.10">
    <property type="entry name" value="Homing endonucleases"/>
    <property type="match status" value="1"/>
</dbReference>
<evidence type="ECO:0000313" key="2">
    <source>
        <dbReference type="EMBL" id="PIP57649.1"/>
    </source>
</evidence>
<feature type="domain" description="Homing endonuclease LAGLIDADG" evidence="1">
    <location>
        <begin position="29"/>
        <end position="136"/>
    </location>
</feature>
<dbReference type="PANTHER" id="PTHR36181:SF2">
    <property type="entry name" value="INTRON-ENCODED ENDONUCLEASE AI3-RELATED"/>
    <property type="match status" value="1"/>
</dbReference>
<dbReference type="EMBL" id="PCSW01000059">
    <property type="protein sequence ID" value="PIP57649.1"/>
    <property type="molecule type" value="Genomic_DNA"/>
</dbReference>
<gene>
    <name evidence="2" type="ORF">COX03_01925</name>
</gene>
<dbReference type="InterPro" id="IPR004860">
    <property type="entry name" value="LAGLIDADG_dom"/>
</dbReference>
<dbReference type="SUPFAM" id="SSF55608">
    <property type="entry name" value="Homing endonucleases"/>
    <property type="match status" value="1"/>
</dbReference>
<dbReference type="InterPro" id="IPR051289">
    <property type="entry name" value="LAGLIDADG_Endonuclease"/>
</dbReference>
<reference evidence="2 3" key="1">
    <citation type="submission" date="2017-09" db="EMBL/GenBank/DDBJ databases">
        <title>Depth-based differentiation of microbial function through sediment-hosted aquifers and enrichment of novel symbionts in the deep terrestrial subsurface.</title>
        <authorList>
            <person name="Probst A.J."/>
            <person name="Ladd B."/>
            <person name="Jarett J.K."/>
            <person name="Geller-Mcgrath D.E."/>
            <person name="Sieber C.M."/>
            <person name="Emerson J.B."/>
            <person name="Anantharaman K."/>
            <person name="Thomas B.C."/>
            <person name="Malmstrom R."/>
            <person name="Stieglmeier M."/>
            <person name="Klingl A."/>
            <person name="Woyke T."/>
            <person name="Ryan C.M."/>
            <person name="Banfield J.F."/>
        </authorList>
    </citation>
    <scope>NUCLEOTIDE SEQUENCE [LARGE SCALE GENOMIC DNA]</scope>
    <source>
        <strain evidence="2">CG22_combo_CG10-13_8_21_14_all_39_10</strain>
    </source>
</reference>
<name>A0A2H0BJC1_9BACT</name>
<accession>A0A2H0BJC1</accession>
<protein>
    <recommendedName>
        <fullName evidence="1">Homing endonuclease LAGLIDADG domain-containing protein</fullName>
    </recommendedName>
</protein>
<comment type="caution">
    <text evidence="2">The sequence shown here is derived from an EMBL/GenBank/DDBJ whole genome shotgun (WGS) entry which is preliminary data.</text>
</comment>
<evidence type="ECO:0000259" key="1">
    <source>
        <dbReference type="Pfam" id="PF00961"/>
    </source>
</evidence>
<dbReference type="AlphaFoldDB" id="A0A2H0BJC1"/>
<dbReference type="InterPro" id="IPR027434">
    <property type="entry name" value="Homing_endonucl"/>
</dbReference>
<organism evidence="2 3">
    <name type="scientific">Candidatus Woesebacteria bacterium CG22_combo_CG10-13_8_21_14_all_39_10</name>
    <dbReference type="NCBI Taxonomy" id="1975059"/>
    <lineage>
        <taxon>Bacteria</taxon>
        <taxon>Candidatus Woeseibacteriota</taxon>
    </lineage>
</organism>
<proteinExistence type="predicted"/>
<sequence length="179" mass="21128">MNKRSQLIHSTPTHVGGRKKPSKISCDYIVGLTDGEGCFYVNIRPPDKRCQRSTVGIETHFYIKMREDELPLLKEVRNFFGCGAVYFQKESRKNHFHCYRFEINSQKDIHKTLIPFFDKHQLHSEKEKNYKIFREIAMMVRDNHHKEDWGLKKIQFLKSQMNSGARLVREIRSPSGNAK</sequence>
<evidence type="ECO:0000313" key="3">
    <source>
        <dbReference type="Proteomes" id="UP000229847"/>
    </source>
</evidence>
<dbReference type="PANTHER" id="PTHR36181">
    <property type="entry name" value="INTRON-ENCODED ENDONUCLEASE AI3-RELATED"/>
    <property type="match status" value="1"/>
</dbReference>
<dbReference type="Proteomes" id="UP000229847">
    <property type="component" value="Unassembled WGS sequence"/>
</dbReference>